<sequence length="121" mass="13664">MNQNSPNKLAGLLNASMNHAAAPNLSSIFTQEMLDLAMAPPPRNTLLDAWTDLTASQSEPEKWRYVINRFKHFQDNLALTASQFKDGETKFKGVFWCLNAVYRGKWASHPCVVLFYESANL</sequence>
<dbReference type="KEGG" id="upv:EJN92_19695"/>
<dbReference type="Proteomes" id="UP000275663">
    <property type="component" value="Chromosome"/>
</dbReference>
<evidence type="ECO:0000313" key="1">
    <source>
        <dbReference type="EMBL" id="AZP14022.1"/>
    </source>
</evidence>
<keyword evidence="2" id="KW-1185">Reference proteome</keyword>
<protein>
    <submittedName>
        <fullName evidence="1">Uncharacterized protein</fullName>
    </submittedName>
</protein>
<reference evidence="1 2" key="1">
    <citation type="journal article" date="2011" name="Int. J. Syst. Evol. Microbiol.">
        <title>Description of Undibacterium oligocarboniphilum sp. nov., isolated from purified water, and Undibacterium pigrum strain CCUG 49012 as the type strain of Undibacterium parvum sp. nov., and emended descriptions of the genus Undibacterium and the species Undibacterium pigrum.</title>
        <authorList>
            <person name="Eder W."/>
            <person name="Wanner G."/>
            <person name="Ludwig W."/>
            <person name="Busse H.J."/>
            <person name="Ziemke-Kageler F."/>
            <person name="Lang E."/>
        </authorList>
    </citation>
    <scope>NUCLEOTIDE SEQUENCE [LARGE SCALE GENOMIC DNA]</scope>
    <source>
        <strain evidence="1 2">DSM 23061</strain>
    </source>
</reference>
<gene>
    <name evidence="1" type="ORF">EJN92_19695</name>
</gene>
<organism evidence="1 2">
    <name type="scientific">Undibacterium parvum</name>
    <dbReference type="NCBI Taxonomy" id="401471"/>
    <lineage>
        <taxon>Bacteria</taxon>
        <taxon>Pseudomonadati</taxon>
        <taxon>Pseudomonadota</taxon>
        <taxon>Betaproteobacteria</taxon>
        <taxon>Burkholderiales</taxon>
        <taxon>Oxalobacteraceae</taxon>
        <taxon>Undibacterium</taxon>
    </lineage>
</organism>
<dbReference type="OrthoDB" id="2082416at2"/>
<dbReference type="EMBL" id="CP034464">
    <property type="protein sequence ID" value="AZP14022.1"/>
    <property type="molecule type" value="Genomic_DNA"/>
</dbReference>
<name>A0A3Q9BTC1_9BURK</name>
<proteinExistence type="predicted"/>
<dbReference type="AlphaFoldDB" id="A0A3Q9BTC1"/>
<dbReference type="RefSeq" id="WP_126129383.1">
    <property type="nucleotide sequence ID" value="NZ_CP034464.1"/>
</dbReference>
<accession>A0A3Q9BTC1</accession>
<evidence type="ECO:0000313" key="2">
    <source>
        <dbReference type="Proteomes" id="UP000275663"/>
    </source>
</evidence>